<sequence>MPTISADSGYLTVLNLFSTDAAEKQDQLLSAMREIVDTAAFEGWISSTVHSGRDRHGTANFIQWRSGEDLDRRYAEDKFKHRTVPLFEEMSTSMKLLRTVVASTHQHPSQGGTTEISPDRDDHTVIEFFGVAAEHQDDLVTALGQQEWLQATPGYRSHTVLRGLDALRGVDGPFVVTYSQWDGKESYDAFRALPEAEWPGERKRTRDALESLVTARDWNSYRVVHTRSASLATP</sequence>
<keyword evidence="1" id="KW-0560">Oxidoreductase</keyword>
<dbReference type="OrthoDB" id="1494517at2"/>
<dbReference type="Gene3D" id="3.30.70.100">
    <property type="match status" value="2"/>
</dbReference>
<protein>
    <submittedName>
        <fullName evidence="1">Antibiotic biosynthesis monooxygenase</fullName>
    </submittedName>
</protein>
<dbReference type="GO" id="GO:0004497">
    <property type="term" value="F:monooxygenase activity"/>
    <property type="evidence" value="ECO:0007669"/>
    <property type="project" value="UniProtKB-KW"/>
</dbReference>
<dbReference type="RefSeq" id="WP_138648622.1">
    <property type="nucleotide sequence ID" value="NZ_VCKW01000201.1"/>
</dbReference>
<dbReference type="InterPro" id="IPR011008">
    <property type="entry name" value="Dimeric_a/b-barrel"/>
</dbReference>
<reference evidence="1 2" key="1">
    <citation type="submission" date="2019-05" db="EMBL/GenBank/DDBJ databases">
        <title>Draft genome sequence of Actinomadura sp. 14C53.</title>
        <authorList>
            <person name="Saricaoglu S."/>
            <person name="Isik K."/>
        </authorList>
    </citation>
    <scope>NUCLEOTIDE SEQUENCE [LARGE SCALE GENOMIC DNA]</scope>
    <source>
        <strain evidence="1 2">14C53</strain>
    </source>
</reference>
<dbReference type="EMBL" id="VCKW01000201">
    <property type="protein sequence ID" value="TMQ91580.1"/>
    <property type="molecule type" value="Genomic_DNA"/>
</dbReference>
<accession>A0A5C4J439</accession>
<keyword evidence="1" id="KW-0503">Monooxygenase</keyword>
<dbReference type="SUPFAM" id="SSF54909">
    <property type="entry name" value="Dimeric alpha+beta barrel"/>
    <property type="match status" value="2"/>
</dbReference>
<evidence type="ECO:0000313" key="1">
    <source>
        <dbReference type="EMBL" id="TMQ91580.1"/>
    </source>
</evidence>
<gene>
    <name evidence="1" type="ORF">ETD83_30270</name>
</gene>
<keyword evidence="2" id="KW-1185">Reference proteome</keyword>
<name>A0A5C4J439_9ACTN</name>
<comment type="caution">
    <text evidence="1">The sequence shown here is derived from an EMBL/GenBank/DDBJ whole genome shotgun (WGS) entry which is preliminary data.</text>
</comment>
<dbReference type="Proteomes" id="UP000309174">
    <property type="component" value="Unassembled WGS sequence"/>
</dbReference>
<organism evidence="1 2">
    <name type="scientific">Actinomadura soli</name>
    <dbReference type="NCBI Taxonomy" id="2508997"/>
    <lineage>
        <taxon>Bacteria</taxon>
        <taxon>Bacillati</taxon>
        <taxon>Actinomycetota</taxon>
        <taxon>Actinomycetes</taxon>
        <taxon>Streptosporangiales</taxon>
        <taxon>Thermomonosporaceae</taxon>
        <taxon>Actinomadura</taxon>
    </lineage>
</organism>
<proteinExistence type="predicted"/>
<dbReference type="AlphaFoldDB" id="A0A5C4J439"/>
<evidence type="ECO:0000313" key="2">
    <source>
        <dbReference type="Proteomes" id="UP000309174"/>
    </source>
</evidence>